<dbReference type="InParanoid" id="A0A067P7G9"/>
<dbReference type="VEuPathDB" id="FungiDB:PLEOSDRAFT_1034659"/>
<protein>
    <recommendedName>
        <fullName evidence="8">Major facilitator superfamily (MFS) profile domain-containing protein</fullName>
    </recommendedName>
</protein>
<dbReference type="EMBL" id="KL198005">
    <property type="protein sequence ID" value="KDQ32342.1"/>
    <property type="molecule type" value="Genomic_DNA"/>
</dbReference>
<dbReference type="GO" id="GO:0022857">
    <property type="term" value="F:transmembrane transporter activity"/>
    <property type="evidence" value="ECO:0007669"/>
    <property type="project" value="TreeGrafter"/>
</dbReference>
<organism evidence="6 7">
    <name type="scientific">Pleurotus ostreatus (strain PC15)</name>
    <name type="common">Oyster mushroom</name>
    <dbReference type="NCBI Taxonomy" id="1137138"/>
    <lineage>
        <taxon>Eukaryota</taxon>
        <taxon>Fungi</taxon>
        <taxon>Dikarya</taxon>
        <taxon>Basidiomycota</taxon>
        <taxon>Agaricomycotina</taxon>
        <taxon>Agaricomycetes</taxon>
        <taxon>Agaricomycetidae</taxon>
        <taxon>Agaricales</taxon>
        <taxon>Pleurotineae</taxon>
        <taxon>Pleurotaceae</taxon>
        <taxon>Pleurotus</taxon>
    </lineage>
</organism>
<dbReference type="GO" id="GO:0016020">
    <property type="term" value="C:membrane"/>
    <property type="evidence" value="ECO:0007669"/>
    <property type="project" value="UniProtKB-SubCell"/>
</dbReference>
<evidence type="ECO:0000256" key="1">
    <source>
        <dbReference type="ARBA" id="ARBA00004141"/>
    </source>
</evidence>
<dbReference type="STRING" id="1137138.A0A067P7G9"/>
<feature type="chain" id="PRO_5001647299" description="Major facilitator superfamily (MFS) profile domain-containing protein" evidence="5">
    <location>
        <begin position="19"/>
        <end position="93"/>
    </location>
</feature>
<evidence type="ECO:0000256" key="5">
    <source>
        <dbReference type="SAM" id="SignalP"/>
    </source>
</evidence>
<evidence type="ECO:0008006" key="8">
    <source>
        <dbReference type="Google" id="ProtNLM"/>
    </source>
</evidence>
<feature type="signal peptide" evidence="5">
    <location>
        <begin position="1"/>
        <end position="18"/>
    </location>
</feature>
<keyword evidence="2" id="KW-0812">Transmembrane</keyword>
<proteinExistence type="predicted"/>
<keyword evidence="4" id="KW-0472">Membrane</keyword>
<sequence length="93" mass="9709">MVPGTLLLPAGLLINSWAAQNHVHWIVPDISVQIYVVDTFSLHAASALTAVSFLRSVAGFGFPLFAPEMYKALGFGKGDTILAAVAIAIGCPA</sequence>
<dbReference type="PANTHER" id="PTHR23502">
    <property type="entry name" value="MAJOR FACILITATOR SUPERFAMILY"/>
    <property type="match status" value="1"/>
</dbReference>
<reference evidence="7" key="1">
    <citation type="journal article" date="2014" name="Proc. Natl. Acad. Sci. U.S.A.">
        <title>Extensive sampling of basidiomycete genomes demonstrates inadequacy of the white-rot/brown-rot paradigm for wood decay fungi.</title>
        <authorList>
            <person name="Riley R."/>
            <person name="Salamov A.A."/>
            <person name="Brown D.W."/>
            <person name="Nagy L.G."/>
            <person name="Floudas D."/>
            <person name="Held B.W."/>
            <person name="Levasseur A."/>
            <person name="Lombard V."/>
            <person name="Morin E."/>
            <person name="Otillar R."/>
            <person name="Lindquist E.A."/>
            <person name="Sun H."/>
            <person name="LaButti K.M."/>
            <person name="Schmutz J."/>
            <person name="Jabbour D."/>
            <person name="Luo H."/>
            <person name="Baker S.E."/>
            <person name="Pisabarro A.G."/>
            <person name="Walton J.D."/>
            <person name="Blanchette R.A."/>
            <person name="Henrissat B."/>
            <person name="Martin F."/>
            <person name="Cullen D."/>
            <person name="Hibbett D.S."/>
            <person name="Grigoriev I.V."/>
        </authorList>
    </citation>
    <scope>NUCLEOTIDE SEQUENCE [LARGE SCALE GENOMIC DNA]</scope>
    <source>
        <strain evidence="7">PC15</strain>
    </source>
</reference>
<gene>
    <name evidence="6" type="ORF">PLEOSDRAFT_1034659</name>
</gene>
<evidence type="ECO:0000256" key="2">
    <source>
        <dbReference type="ARBA" id="ARBA00022692"/>
    </source>
</evidence>
<dbReference type="OrthoDB" id="6770063at2759"/>
<evidence type="ECO:0000313" key="7">
    <source>
        <dbReference type="Proteomes" id="UP000027073"/>
    </source>
</evidence>
<dbReference type="PANTHER" id="PTHR23502:SF60">
    <property type="entry name" value="MAJOR FACILITATOR SUPERFAMILY (MFS) PROFILE DOMAIN-CONTAINING PROTEIN-RELATED"/>
    <property type="match status" value="1"/>
</dbReference>
<dbReference type="AlphaFoldDB" id="A0A067P7G9"/>
<name>A0A067P7G9_PLEO1</name>
<dbReference type="HOGENOM" id="CLU_008455_5_4_1"/>
<keyword evidence="3" id="KW-1133">Transmembrane helix</keyword>
<evidence type="ECO:0000256" key="4">
    <source>
        <dbReference type="ARBA" id="ARBA00023136"/>
    </source>
</evidence>
<comment type="subcellular location">
    <subcellularLocation>
        <location evidence="1">Membrane</location>
        <topology evidence="1">Multi-pass membrane protein</topology>
    </subcellularLocation>
</comment>
<dbReference type="Proteomes" id="UP000027073">
    <property type="component" value="Unassembled WGS sequence"/>
</dbReference>
<evidence type="ECO:0000256" key="3">
    <source>
        <dbReference type="ARBA" id="ARBA00022989"/>
    </source>
</evidence>
<accession>A0A067P7G9</accession>
<evidence type="ECO:0000313" key="6">
    <source>
        <dbReference type="EMBL" id="KDQ32342.1"/>
    </source>
</evidence>
<keyword evidence="5" id="KW-0732">Signal</keyword>